<dbReference type="Pfam" id="PF02371">
    <property type="entry name" value="Transposase_20"/>
    <property type="match status" value="1"/>
</dbReference>
<dbReference type="Proteomes" id="UP000638560">
    <property type="component" value="Unassembled WGS sequence"/>
</dbReference>
<dbReference type="RefSeq" id="WP_196199603.1">
    <property type="nucleotide sequence ID" value="NZ_JADPUN010000048.1"/>
</dbReference>
<dbReference type="EMBL" id="JADPUN010000048">
    <property type="protein sequence ID" value="MBF9127939.1"/>
    <property type="molecule type" value="Genomic_DNA"/>
</dbReference>
<reference evidence="3 4" key="1">
    <citation type="submission" date="2020-11" db="EMBL/GenBank/DDBJ databases">
        <title>A novel isolate from a Black sea contaminated sediment with potential to produce alkanes: Plantactinospora alkalitolerans sp. nov.</title>
        <authorList>
            <person name="Carro L."/>
            <person name="Veyisoglu A."/>
            <person name="Guven K."/>
            <person name="Schumann P."/>
            <person name="Klenk H.-P."/>
            <person name="Sahin N."/>
        </authorList>
    </citation>
    <scope>NUCLEOTIDE SEQUENCE [LARGE SCALE GENOMIC DNA]</scope>
    <source>
        <strain evidence="3 4">S1510</strain>
    </source>
</reference>
<protein>
    <submittedName>
        <fullName evidence="3">IS110 family transposase</fullName>
    </submittedName>
</protein>
<feature type="domain" description="Transposase IS116/IS110/IS902 C-terminal" evidence="2">
    <location>
        <begin position="144"/>
        <end position="227"/>
    </location>
</feature>
<sequence>MLIDRAAYTADAVARPSPTSLAVCPAIAVAGLHSRGPRTVTPDGITVVVRLLVDRRDELGRARTDIISRIHHLLLELIPGGAKKFLTRGQASYLLRTAPPPAGIVAATRHDLARELIEELTIIDAKIRAADKQLRQLVTNHGSTLTELHGIGPSGAARLIGDIADIHRFATAAHFASWNGTAPLEASSGDQRRHRLSRVGNRRINRVLHIMAIVQLRRDTPGRAYYRRRLAEGKTTMEALRALKRHLSDVVFKRMLHDARCGRAGERGPGGHSGATLQSNADGPIPTAASSDKSQPGPATTKPKTKSP</sequence>
<feature type="region of interest" description="Disordered" evidence="1">
    <location>
        <begin position="262"/>
        <end position="308"/>
    </location>
</feature>
<organism evidence="3 4">
    <name type="scientific">Plantactinospora alkalitolerans</name>
    <dbReference type="NCBI Taxonomy" id="2789879"/>
    <lineage>
        <taxon>Bacteria</taxon>
        <taxon>Bacillati</taxon>
        <taxon>Actinomycetota</taxon>
        <taxon>Actinomycetes</taxon>
        <taxon>Micromonosporales</taxon>
        <taxon>Micromonosporaceae</taxon>
        <taxon>Plantactinospora</taxon>
    </lineage>
</organism>
<dbReference type="PANTHER" id="PTHR33055">
    <property type="entry name" value="TRANSPOSASE FOR INSERTION SEQUENCE ELEMENT IS1111A"/>
    <property type="match status" value="1"/>
</dbReference>
<dbReference type="InterPro" id="IPR003346">
    <property type="entry name" value="Transposase_20"/>
</dbReference>
<evidence type="ECO:0000259" key="2">
    <source>
        <dbReference type="Pfam" id="PF02371"/>
    </source>
</evidence>
<accession>A0ABS0GP34</accession>
<evidence type="ECO:0000313" key="3">
    <source>
        <dbReference type="EMBL" id="MBF9127939.1"/>
    </source>
</evidence>
<evidence type="ECO:0000256" key="1">
    <source>
        <dbReference type="SAM" id="MobiDB-lite"/>
    </source>
</evidence>
<proteinExistence type="predicted"/>
<dbReference type="InterPro" id="IPR047650">
    <property type="entry name" value="Transpos_IS110"/>
</dbReference>
<dbReference type="PANTHER" id="PTHR33055:SF3">
    <property type="entry name" value="PUTATIVE TRANSPOSASE FOR IS117-RELATED"/>
    <property type="match status" value="1"/>
</dbReference>
<gene>
    <name evidence="3" type="ORF">I0C86_02840</name>
</gene>
<name>A0ABS0GP34_9ACTN</name>
<keyword evidence="4" id="KW-1185">Reference proteome</keyword>
<comment type="caution">
    <text evidence="3">The sequence shown here is derived from an EMBL/GenBank/DDBJ whole genome shotgun (WGS) entry which is preliminary data.</text>
</comment>
<feature type="compositionally biased region" description="Polar residues" evidence="1">
    <location>
        <begin position="288"/>
        <end position="298"/>
    </location>
</feature>
<evidence type="ECO:0000313" key="4">
    <source>
        <dbReference type="Proteomes" id="UP000638560"/>
    </source>
</evidence>